<reference evidence="3" key="3">
    <citation type="submission" date="2023-05" db="EMBL/GenBank/DDBJ databases">
        <authorList>
            <person name="Smith C.H."/>
        </authorList>
    </citation>
    <scope>NUCLEOTIDE SEQUENCE</scope>
    <source>
        <strain evidence="3">CHS0354</strain>
        <tissue evidence="3">Mantle</tissue>
    </source>
</reference>
<feature type="region of interest" description="Disordered" evidence="1">
    <location>
        <begin position="84"/>
        <end position="106"/>
    </location>
</feature>
<comment type="caution">
    <text evidence="3">The sequence shown here is derived from an EMBL/GenBank/DDBJ whole genome shotgun (WGS) entry which is preliminary data.</text>
</comment>
<dbReference type="InterPro" id="IPR010734">
    <property type="entry name" value="Copine_C"/>
</dbReference>
<evidence type="ECO:0000259" key="2">
    <source>
        <dbReference type="Pfam" id="PF07002"/>
    </source>
</evidence>
<feature type="domain" description="Copine C-terminal" evidence="2">
    <location>
        <begin position="33"/>
        <end position="91"/>
    </location>
</feature>
<evidence type="ECO:0000256" key="1">
    <source>
        <dbReference type="SAM" id="MobiDB-lite"/>
    </source>
</evidence>
<dbReference type="Pfam" id="PF07002">
    <property type="entry name" value="Copine"/>
    <property type="match status" value="1"/>
</dbReference>
<name>A0AAE0TLE9_9BIVA</name>
<gene>
    <name evidence="3" type="ORF">CHS0354_021739</name>
</gene>
<feature type="compositionally biased region" description="Polar residues" evidence="1">
    <location>
        <begin position="120"/>
        <end position="133"/>
    </location>
</feature>
<evidence type="ECO:0000313" key="4">
    <source>
        <dbReference type="Proteomes" id="UP001195483"/>
    </source>
</evidence>
<reference evidence="3" key="1">
    <citation type="journal article" date="2021" name="Genome Biol. Evol.">
        <title>A High-Quality Reference Genome for a Parasitic Bivalve with Doubly Uniparental Inheritance (Bivalvia: Unionida).</title>
        <authorList>
            <person name="Smith C.H."/>
        </authorList>
    </citation>
    <scope>NUCLEOTIDE SEQUENCE</scope>
    <source>
        <strain evidence="3">CHS0354</strain>
    </source>
</reference>
<feature type="region of interest" description="Disordered" evidence="1">
    <location>
        <begin position="120"/>
        <end position="171"/>
    </location>
</feature>
<evidence type="ECO:0000313" key="3">
    <source>
        <dbReference type="EMBL" id="KAK3612055.1"/>
    </source>
</evidence>
<proteinExistence type="predicted"/>
<keyword evidence="4" id="KW-1185">Reference proteome</keyword>
<feature type="compositionally biased region" description="Basic residues" evidence="1">
    <location>
        <begin position="161"/>
        <end position="171"/>
    </location>
</feature>
<feature type="compositionally biased region" description="Basic and acidic residues" evidence="1">
    <location>
        <begin position="86"/>
        <end position="99"/>
    </location>
</feature>
<reference evidence="3" key="2">
    <citation type="journal article" date="2021" name="Genome Biol. Evol.">
        <title>Developing a high-quality reference genome for a parasitic bivalve with doubly uniparental inheritance (Bivalvia: Unionida).</title>
        <authorList>
            <person name="Smith C.H."/>
        </authorList>
    </citation>
    <scope>NUCLEOTIDE SEQUENCE</scope>
    <source>
        <strain evidence="3">CHS0354</strain>
        <tissue evidence="3">Mantle</tissue>
    </source>
</reference>
<accession>A0AAE0TLE9</accession>
<dbReference type="Proteomes" id="UP001195483">
    <property type="component" value="Unassembled WGS sequence"/>
</dbReference>
<sequence length="171" mass="19378">MTLLSQLRLYSSPLNQNVNITKEKWKCWKVTNRLSSEGKFAERDIVQVVQLRNFLTGTKLENAEDSLAKKALLVVPTHFLSNMQIHEVKPKPPRSDPKHPLKRPLHPLDFSQLLGEAPLQHQQNRGESSQEQATGGIPSQPHGPKQDCADAPQFQDYKGASHMKLHRKHAI</sequence>
<dbReference type="EMBL" id="JAEAOA010001325">
    <property type="protein sequence ID" value="KAK3612055.1"/>
    <property type="molecule type" value="Genomic_DNA"/>
</dbReference>
<dbReference type="AlphaFoldDB" id="A0AAE0TLE9"/>
<organism evidence="3 4">
    <name type="scientific">Potamilus streckersoni</name>
    <dbReference type="NCBI Taxonomy" id="2493646"/>
    <lineage>
        <taxon>Eukaryota</taxon>
        <taxon>Metazoa</taxon>
        <taxon>Spiralia</taxon>
        <taxon>Lophotrochozoa</taxon>
        <taxon>Mollusca</taxon>
        <taxon>Bivalvia</taxon>
        <taxon>Autobranchia</taxon>
        <taxon>Heteroconchia</taxon>
        <taxon>Palaeoheterodonta</taxon>
        <taxon>Unionida</taxon>
        <taxon>Unionoidea</taxon>
        <taxon>Unionidae</taxon>
        <taxon>Ambleminae</taxon>
        <taxon>Lampsilini</taxon>
        <taxon>Potamilus</taxon>
    </lineage>
</organism>
<protein>
    <recommendedName>
        <fullName evidence="2">Copine C-terminal domain-containing protein</fullName>
    </recommendedName>
</protein>